<dbReference type="AlphaFoldDB" id="A0A1G2DZI9"/>
<dbReference type="EMBL" id="MHLW01000004">
    <property type="protein sequence ID" value="OGZ18358.1"/>
    <property type="molecule type" value="Genomic_DNA"/>
</dbReference>
<comment type="similarity">
    <text evidence="1">Belongs to the short-chain dehydrogenases/reductases (SDR) family.</text>
</comment>
<evidence type="ECO:0000313" key="2">
    <source>
        <dbReference type="EMBL" id="OGZ18358.1"/>
    </source>
</evidence>
<accession>A0A1G2DZI9</accession>
<name>A0A1G2DZI9_9BACT</name>
<dbReference type="Proteomes" id="UP000178893">
    <property type="component" value="Unassembled WGS sequence"/>
</dbReference>
<dbReference type="InterPro" id="IPR002347">
    <property type="entry name" value="SDR_fam"/>
</dbReference>
<dbReference type="InterPro" id="IPR036291">
    <property type="entry name" value="NAD(P)-bd_dom_sf"/>
</dbReference>
<dbReference type="PRINTS" id="PR00081">
    <property type="entry name" value="GDHRDH"/>
</dbReference>
<reference evidence="2 3" key="1">
    <citation type="journal article" date="2016" name="Nat. Commun.">
        <title>Thousands of microbial genomes shed light on interconnected biogeochemical processes in an aquifer system.</title>
        <authorList>
            <person name="Anantharaman K."/>
            <person name="Brown C.T."/>
            <person name="Hug L.A."/>
            <person name="Sharon I."/>
            <person name="Castelle C.J."/>
            <person name="Probst A.J."/>
            <person name="Thomas B.C."/>
            <person name="Singh A."/>
            <person name="Wilkins M.J."/>
            <person name="Karaoz U."/>
            <person name="Brodie E.L."/>
            <person name="Williams K.H."/>
            <person name="Hubbard S.S."/>
            <person name="Banfield J.F."/>
        </authorList>
    </citation>
    <scope>NUCLEOTIDE SEQUENCE [LARGE SCALE GENOMIC DNA]</scope>
</reference>
<dbReference type="GO" id="GO:0016616">
    <property type="term" value="F:oxidoreductase activity, acting on the CH-OH group of donors, NAD or NADP as acceptor"/>
    <property type="evidence" value="ECO:0007669"/>
    <property type="project" value="TreeGrafter"/>
</dbReference>
<comment type="caution">
    <text evidence="2">The sequence shown here is derived from an EMBL/GenBank/DDBJ whole genome shotgun (WGS) entry which is preliminary data.</text>
</comment>
<dbReference type="PANTHER" id="PTHR42760">
    <property type="entry name" value="SHORT-CHAIN DEHYDROGENASES/REDUCTASES FAMILY MEMBER"/>
    <property type="match status" value="1"/>
</dbReference>
<evidence type="ECO:0000313" key="3">
    <source>
        <dbReference type="Proteomes" id="UP000178893"/>
    </source>
</evidence>
<dbReference type="PROSITE" id="PS00061">
    <property type="entry name" value="ADH_SHORT"/>
    <property type="match status" value="1"/>
</dbReference>
<sequence>MTKTKIIITGSQGLIGSEVTRYFKENDKYGVLELDITLGHDLTNEEFVKSWFKENRADYLINLFALNDHIDPEIQEPTMFNIDLDSFRKFLEVNVTALFSVCREFAKNEEAKGIVNFSSIYGLVSPSPYFYKGGEKHIGYSASKGAVIQLSRHLAIHLAPRIRVNCLAPGGVRYKQGEQFIEKYSQQTPMKRMMNKNELNKFLEYLCSDDSSYMTGSIISIDGGWTAW</sequence>
<dbReference type="SUPFAM" id="SSF51735">
    <property type="entry name" value="NAD(P)-binding Rossmann-fold domains"/>
    <property type="match status" value="1"/>
</dbReference>
<evidence type="ECO:0000256" key="1">
    <source>
        <dbReference type="ARBA" id="ARBA00006484"/>
    </source>
</evidence>
<dbReference type="InterPro" id="IPR020904">
    <property type="entry name" value="Sc_DH/Rdtase_CS"/>
</dbReference>
<dbReference type="Gene3D" id="3.40.50.720">
    <property type="entry name" value="NAD(P)-binding Rossmann-like Domain"/>
    <property type="match status" value="1"/>
</dbReference>
<organism evidence="2 3">
    <name type="scientific">Candidatus Nealsonbacteria bacterium RBG_13_37_56</name>
    <dbReference type="NCBI Taxonomy" id="1801661"/>
    <lineage>
        <taxon>Bacteria</taxon>
        <taxon>Candidatus Nealsoniibacteriota</taxon>
    </lineage>
</organism>
<protein>
    <submittedName>
        <fullName evidence="2">Dehydrogenase</fullName>
    </submittedName>
</protein>
<proteinExistence type="inferred from homology"/>
<dbReference type="Pfam" id="PF13561">
    <property type="entry name" value="adh_short_C2"/>
    <property type="match status" value="1"/>
</dbReference>
<gene>
    <name evidence="2" type="ORF">A2V72_01130</name>
</gene>